<dbReference type="PANTHER" id="PTHR12558">
    <property type="entry name" value="CELL DIVISION CYCLE 16,23,27"/>
    <property type="match status" value="1"/>
</dbReference>
<dbReference type="OrthoDB" id="198675at2"/>
<dbReference type="EMBL" id="LT629973">
    <property type="protein sequence ID" value="SEH70247.1"/>
    <property type="molecule type" value="Genomic_DNA"/>
</dbReference>
<dbReference type="InterPro" id="IPR011990">
    <property type="entry name" value="TPR-like_helical_dom_sf"/>
</dbReference>
<dbReference type="Pfam" id="PF13374">
    <property type="entry name" value="TPR_10"/>
    <property type="match status" value="1"/>
</dbReference>
<dbReference type="KEGG" id="agl:PYTT_0086"/>
<keyword evidence="4" id="KW-1185">Reference proteome</keyword>
<reference evidence="4" key="1">
    <citation type="submission" date="2016-09" db="EMBL/GenBank/DDBJ databases">
        <authorList>
            <person name="Koehorst J."/>
        </authorList>
    </citation>
    <scope>NUCLEOTIDE SEQUENCE [LARGE SCALE GENOMIC DNA]</scope>
</reference>
<sequence>MEHTPDDHSGQYAPAPWAKWLVIGGLVAAIVGLEIYTYRLGVSHGFAEGSNKPSSNAIAASDNKAVDHLKHFMQCAASDTESLSQLVRNRKQELAWIKDPEVLTEVEWTLGLSLLQREQIAAGRELFQELFDRTGDKPTALWTHRMESVARAESALGDPAQALRWWKKAQENYAGLGMTREEIRCLEKQVELLSGQNNPQALETALKTLSDRALTLGESGRLLQANTLVQLGRLLRTQGNKNDSNQYFEKALGLWKGEQGLQLGSAQICFGEALMDAGREEEAEKLLIKGVDSLNATPADAGYMMSGLRTLAQLAVKKGDYNAALAYLYRADGAAHGRLPDNDPYWTCLYDQRGWVHLLQNEPELAARDFFKAIKLQTEPTALAQAYEGMGRSCILLGKGEQAHKALTQAYSLRKQHLPTDIAGLARVARSLGQACDINGNTDESTRTYGEALGYFDRLGEAAPQEDLALTLMSLAYACQERKQWQEAKTYWERLIAMTPETDERRQDMQSRLQDCNRALGVANISPASADKATVKPRSTRTSRRR</sequence>
<dbReference type="RefSeq" id="WP_067772114.1">
    <property type="nucleotide sequence ID" value="NZ_LIGX01000002.1"/>
</dbReference>
<keyword evidence="2" id="KW-0472">Membrane</keyword>
<gene>
    <name evidence="3" type="ORF">PYTT_0086</name>
</gene>
<keyword evidence="2" id="KW-1133">Transmembrane helix</keyword>
<dbReference type="AlphaFoldDB" id="A0A1C7PEM0"/>
<organism evidence="3 4">
    <name type="scientific">Akkermansia glycaniphila</name>
    <dbReference type="NCBI Taxonomy" id="1679444"/>
    <lineage>
        <taxon>Bacteria</taxon>
        <taxon>Pseudomonadati</taxon>
        <taxon>Verrucomicrobiota</taxon>
        <taxon>Verrucomicrobiia</taxon>
        <taxon>Verrucomicrobiales</taxon>
        <taxon>Akkermansiaceae</taxon>
        <taxon>Akkermansia</taxon>
    </lineage>
</organism>
<accession>A0A1C7PEM0</accession>
<name>A0A1C7PEM0_9BACT</name>
<feature type="transmembrane region" description="Helical" evidence="2">
    <location>
        <begin position="20"/>
        <end position="38"/>
    </location>
</feature>
<evidence type="ECO:0000313" key="3">
    <source>
        <dbReference type="EMBL" id="SEH70247.1"/>
    </source>
</evidence>
<evidence type="ECO:0000313" key="4">
    <source>
        <dbReference type="Proteomes" id="UP000176204"/>
    </source>
</evidence>
<dbReference type="Gene3D" id="1.25.40.10">
    <property type="entry name" value="Tetratricopeptide repeat domain"/>
    <property type="match status" value="2"/>
</dbReference>
<proteinExistence type="predicted"/>
<evidence type="ECO:0000256" key="2">
    <source>
        <dbReference type="SAM" id="Phobius"/>
    </source>
</evidence>
<feature type="region of interest" description="Disordered" evidence="1">
    <location>
        <begin position="523"/>
        <end position="546"/>
    </location>
</feature>
<keyword evidence="2" id="KW-0812">Transmembrane</keyword>
<dbReference type="STRING" id="1679444.PYTT_0086"/>
<dbReference type="SUPFAM" id="SSF48452">
    <property type="entry name" value="TPR-like"/>
    <property type="match status" value="2"/>
</dbReference>
<dbReference type="SMART" id="SM00028">
    <property type="entry name" value="TPR"/>
    <property type="match status" value="5"/>
</dbReference>
<protein>
    <submittedName>
        <fullName evidence="3">Tetratricopeptide repeat</fullName>
    </submittedName>
</protein>
<evidence type="ECO:0000256" key="1">
    <source>
        <dbReference type="SAM" id="MobiDB-lite"/>
    </source>
</evidence>
<dbReference type="PANTHER" id="PTHR12558:SF13">
    <property type="entry name" value="CELL DIVISION CYCLE PROTEIN 27 HOMOLOG"/>
    <property type="match status" value="1"/>
</dbReference>
<dbReference type="Proteomes" id="UP000176204">
    <property type="component" value="Chromosome I"/>
</dbReference>
<dbReference type="InterPro" id="IPR019734">
    <property type="entry name" value="TPR_rpt"/>
</dbReference>